<name>A0A8H3ATG0_9AGAM</name>
<sequence>MDRWKTFSEPTIIFVLIPSTLTIAKLVTHPCGYEAQPSGTPCHISLQSSHEKLWIIPPVRPCIRPANSVINIGITPSSTMSYWEQTRIALEAEYILMGLAQTNITKMLRNAFPANIYPGYNPCLTYDPTFWRRRCRLVPFTSSDPI</sequence>
<evidence type="ECO:0000313" key="2">
    <source>
        <dbReference type="Proteomes" id="UP000663831"/>
    </source>
</evidence>
<protein>
    <submittedName>
        <fullName evidence="1">Uncharacterized protein</fullName>
    </submittedName>
</protein>
<dbReference type="EMBL" id="CAJMWV010001487">
    <property type="protein sequence ID" value="CAE6438651.1"/>
    <property type="molecule type" value="Genomic_DNA"/>
</dbReference>
<comment type="caution">
    <text evidence="1">The sequence shown here is derived from an EMBL/GenBank/DDBJ whole genome shotgun (WGS) entry which is preliminary data.</text>
</comment>
<dbReference type="AlphaFoldDB" id="A0A8H3ATG0"/>
<gene>
    <name evidence="1" type="ORF">RDB_LOCUS51280</name>
</gene>
<proteinExistence type="predicted"/>
<evidence type="ECO:0000313" key="1">
    <source>
        <dbReference type="EMBL" id="CAE6438651.1"/>
    </source>
</evidence>
<organism evidence="1 2">
    <name type="scientific">Rhizoctonia solani</name>
    <dbReference type="NCBI Taxonomy" id="456999"/>
    <lineage>
        <taxon>Eukaryota</taxon>
        <taxon>Fungi</taxon>
        <taxon>Dikarya</taxon>
        <taxon>Basidiomycota</taxon>
        <taxon>Agaricomycotina</taxon>
        <taxon>Agaricomycetes</taxon>
        <taxon>Cantharellales</taxon>
        <taxon>Ceratobasidiaceae</taxon>
        <taxon>Rhizoctonia</taxon>
    </lineage>
</organism>
<reference evidence="1" key="1">
    <citation type="submission" date="2021-01" db="EMBL/GenBank/DDBJ databases">
        <authorList>
            <person name="Kaushik A."/>
        </authorList>
    </citation>
    <scope>NUCLEOTIDE SEQUENCE</scope>
    <source>
        <strain evidence="1">AG3-1AP</strain>
    </source>
</reference>
<dbReference type="Proteomes" id="UP000663831">
    <property type="component" value="Unassembled WGS sequence"/>
</dbReference>
<accession>A0A8H3ATG0</accession>